<feature type="compositionally biased region" description="Gly residues" evidence="1">
    <location>
        <begin position="46"/>
        <end position="59"/>
    </location>
</feature>
<sequence length="345" mass="34619">MSRAEVAGPDGRAGAAGAGPDGRASAAGVGPRGRESAITAPVPEDGTGGGGPGGGGPGGGRAVSLAWTLGLFRSELSLTFRRWRTLALLAVLAAVPVLVGIAVRIETSDGGTVGGGGPDGGGGPAFIAQVTNNGLFLVFTALAATLPFFLPMAIGVVAGDAIAGEASAGTLRYLLVAPAGRTRLLLAKYASALAFCLVATLVVAVSALAVGALLFPLGEVTTISGTRISFADGLLRALLIALVVAASLIGVAALGLFVSTLTSSGIAAMATTVGLLITVQIVDQIPQLHAIHPYLFSHYWLSFADLMREPVYWDDLVKNLGLQALYAGVFGSAAWARFGTKDIAS</sequence>
<protein>
    <submittedName>
        <fullName evidence="3">ABC transporter permease subunit</fullName>
    </submittedName>
</protein>
<dbReference type="AlphaFoldDB" id="A0A6L6WQ28"/>
<accession>A0A6L6WQ28</accession>
<dbReference type="PANTHER" id="PTHR37305:SF1">
    <property type="entry name" value="MEMBRANE PROTEIN"/>
    <property type="match status" value="1"/>
</dbReference>
<feature type="transmembrane region" description="Helical" evidence="2">
    <location>
        <begin position="235"/>
        <end position="258"/>
    </location>
</feature>
<dbReference type="RefSeq" id="WP_157164038.1">
    <property type="nucleotide sequence ID" value="NZ_WPNZ01000001.1"/>
</dbReference>
<feature type="transmembrane region" description="Helical" evidence="2">
    <location>
        <begin position="189"/>
        <end position="215"/>
    </location>
</feature>
<comment type="caution">
    <text evidence="3">The sequence shown here is derived from an EMBL/GenBank/DDBJ whole genome shotgun (WGS) entry which is preliminary data.</text>
</comment>
<evidence type="ECO:0000313" key="4">
    <source>
        <dbReference type="Proteomes" id="UP000483802"/>
    </source>
</evidence>
<keyword evidence="2" id="KW-0812">Transmembrane</keyword>
<feature type="region of interest" description="Disordered" evidence="1">
    <location>
        <begin position="1"/>
        <end position="59"/>
    </location>
</feature>
<keyword evidence="4" id="KW-1185">Reference proteome</keyword>
<keyword evidence="2" id="KW-1133">Transmembrane helix</keyword>
<organism evidence="3 4">
    <name type="scientific">Streptomyces typhae</name>
    <dbReference type="NCBI Taxonomy" id="2681492"/>
    <lineage>
        <taxon>Bacteria</taxon>
        <taxon>Bacillati</taxon>
        <taxon>Actinomycetota</taxon>
        <taxon>Actinomycetes</taxon>
        <taxon>Kitasatosporales</taxon>
        <taxon>Streptomycetaceae</taxon>
        <taxon>Streptomyces</taxon>
    </lineage>
</organism>
<feature type="transmembrane region" description="Helical" evidence="2">
    <location>
        <begin position="265"/>
        <end position="282"/>
    </location>
</feature>
<feature type="transmembrane region" description="Helical" evidence="2">
    <location>
        <begin position="125"/>
        <end position="150"/>
    </location>
</feature>
<dbReference type="Proteomes" id="UP000483802">
    <property type="component" value="Unassembled WGS sequence"/>
</dbReference>
<feature type="transmembrane region" description="Helical" evidence="2">
    <location>
        <begin position="86"/>
        <end position="105"/>
    </location>
</feature>
<dbReference type="PANTHER" id="PTHR37305">
    <property type="entry name" value="INTEGRAL MEMBRANE PROTEIN-RELATED"/>
    <property type="match status" value="1"/>
</dbReference>
<evidence type="ECO:0000313" key="3">
    <source>
        <dbReference type="EMBL" id="MVO83797.1"/>
    </source>
</evidence>
<gene>
    <name evidence="3" type="ORF">GPA10_03210</name>
</gene>
<proteinExistence type="predicted"/>
<evidence type="ECO:0000256" key="2">
    <source>
        <dbReference type="SAM" id="Phobius"/>
    </source>
</evidence>
<keyword evidence="2" id="KW-0472">Membrane</keyword>
<name>A0A6L6WQ28_9ACTN</name>
<evidence type="ECO:0000256" key="1">
    <source>
        <dbReference type="SAM" id="MobiDB-lite"/>
    </source>
</evidence>
<dbReference type="EMBL" id="WPNZ01000001">
    <property type="protein sequence ID" value="MVO83797.1"/>
    <property type="molecule type" value="Genomic_DNA"/>
</dbReference>
<reference evidence="3 4" key="1">
    <citation type="submission" date="2019-11" db="EMBL/GenBank/DDBJ databases">
        <title>Streptomyces typhae sp. nov., a novel endophytic actinomycete isolated from the root of cattail pollen (Typha angustifolia L.).</title>
        <authorList>
            <person name="Peng C."/>
        </authorList>
    </citation>
    <scope>NUCLEOTIDE SEQUENCE [LARGE SCALE GENOMIC DNA]</scope>
    <source>
        <strain evidence="4">p1417</strain>
    </source>
</reference>
<dbReference type="Pfam" id="PF12730">
    <property type="entry name" value="ABC2_membrane_4"/>
    <property type="match status" value="1"/>
</dbReference>